<feature type="domain" description="MobA/VirD2-like nuclease" evidence="2">
    <location>
        <begin position="17"/>
        <end position="143"/>
    </location>
</feature>
<dbReference type="InterPro" id="IPR005094">
    <property type="entry name" value="Endonuclease_MobA/VirD2"/>
</dbReference>
<dbReference type="EMBL" id="BNAP01000057">
    <property type="protein sequence ID" value="GHH05634.1"/>
    <property type="molecule type" value="Genomic_DNA"/>
</dbReference>
<dbReference type="InterPro" id="IPR054462">
    <property type="entry name" value="TraI_M"/>
</dbReference>
<organism evidence="4 5">
    <name type="scientific">Pseudodonghicola xiamenensis</name>
    <dbReference type="NCBI Taxonomy" id="337702"/>
    <lineage>
        <taxon>Bacteria</taxon>
        <taxon>Pseudomonadati</taxon>
        <taxon>Pseudomonadota</taxon>
        <taxon>Alphaproteobacteria</taxon>
        <taxon>Rhodobacterales</taxon>
        <taxon>Paracoccaceae</taxon>
        <taxon>Pseudodonghicola</taxon>
    </lineage>
</organism>
<evidence type="ECO:0000259" key="3">
    <source>
        <dbReference type="Pfam" id="PF22863"/>
    </source>
</evidence>
<feature type="region of interest" description="Disordered" evidence="1">
    <location>
        <begin position="148"/>
        <end position="172"/>
    </location>
</feature>
<evidence type="ECO:0000313" key="4">
    <source>
        <dbReference type="EMBL" id="GHH05634.1"/>
    </source>
</evidence>
<dbReference type="Pfam" id="PF22863">
    <property type="entry name" value="TraI_middle"/>
    <property type="match status" value="1"/>
</dbReference>
<gene>
    <name evidence="4" type="ORF">GCM10010961_44580</name>
</gene>
<evidence type="ECO:0000313" key="5">
    <source>
        <dbReference type="Proteomes" id="UP000611500"/>
    </source>
</evidence>
<reference evidence="4" key="2">
    <citation type="submission" date="2020-09" db="EMBL/GenBank/DDBJ databases">
        <authorList>
            <person name="Sun Q."/>
            <person name="Zhou Y."/>
        </authorList>
    </citation>
    <scope>NUCLEOTIDE SEQUENCE</scope>
    <source>
        <strain evidence="4">CGMCC 1.7081</strain>
    </source>
</reference>
<name>A0A8J3HD60_9RHOB</name>
<feature type="domain" description="TraI-like middle" evidence="3">
    <location>
        <begin position="176"/>
        <end position="242"/>
    </location>
</feature>
<accession>A0A8J3HD60</accession>
<dbReference type="AlphaFoldDB" id="A0A8J3HD60"/>
<dbReference type="Proteomes" id="UP000611500">
    <property type="component" value="Unassembled WGS sequence"/>
</dbReference>
<dbReference type="RefSeq" id="WP_028095555.1">
    <property type="nucleotide sequence ID" value="NZ_BNAP01000057.1"/>
</dbReference>
<keyword evidence="5" id="KW-1185">Reference proteome</keyword>
<protein>
    <recommendedName>
        <fullName evidence="6">Relaxase/Mobilisation nuclease domain-containing protein</fullName>
    </recommendedName>
</protein>
<proteinExistence type="predicted"/>
<dbReference type="Pfam" id="PF03432">
    <property type="entry name" value="Relaxase"/>
    <property type="match status" value="1"/>
</dbReference>
<evidence type="ECO:0008006" key="6">
    <source>
        <dbReference type="Google" id="ProtNLM"/>
    </source>
</evidence>
<comment type="caution">
    <text evidence="4">The sequence shown here is derived from an EMBL/GenBank/DDBJ whole genome shotgun (WGS) entry which is preliminary data.</text>
</comment>
<sequence length="299" mass="33217">MIAKTRKGENFGRLIRYLTKDDRGRLLALHNLASDSPEAAVSEMTVAAAQSTRTTQPVMHISVSYAEGEHPTPQQMRADARRVLSSLGLSENQAVVIAHDDKDHPHFHIAVNRVGPDGKTVSDSNSYSRIEGALRRIETERGWTAVEGRNAPAPETGERMRGHRRSREPYQPDVPERVRQALLTATSWHDLHTQIRATGWTFEIVQKGRGSGALLTGPDGQKVGAGRIDRAATLTQLRARLGRDPEAIKKARMRVARAARRELGKSARIAARAALAPFLAPNFSQRRQRRPRRSHAPRL</sequence>
<evidence type="ECO:0000259" key="2">
    <source>
        <dbReference type="Pfam" id="PF03432"/>
    </source>
</evidence>
<evidence type="ECO:0000256" key="1">
    <source>
        <dbReference type="SAM" id="MobiDB-lite"/>
    </source>
</evidence>
<reference evidence="4" key="1">
    <citation type="journal article" date="2014" name="Int. J. Syst. Evol. Microbiol.">
        <title>Complete genome sequence of Corynebacterium casei LMG S-19264T (=DSM 44701T), isolated from a smear-ripened cheese.</title>
        <authorList>
            <consortium name="US DOE Joint Genome Institute (JGI-PGF)"/>
            <person name="Walter F."/>
            <person name="Albersmeier A."/>
            <person name="Kalinowski J."/>
            <person name="Ruckert C."/>
        </authorList>
    </citation>
    <scope>NUCLEOTIDE SEQUENCE</scope>
    <source>
        <strain evidence="4">CGMCC 1.7081</strain>
    </source>
</reference>